<organism evidence="2 3">
    <name type="scientific">Diaporthe eres</name>
    <name type="common">Phomopsis oblonga</name>
    <dbReference type="NCBI Taxonomy" id="83184"/>
    <lineage>
        <taxon>Eukaryota</taxon>
        <taxon>Fungi</taxon>
        <taxon>Dikarya</taxon>
        <taxon>Ascomycota</taxon>
        <taxon>Pezizomycotina</taxon>
        <taxon>Sordariomycetes</taxon>
        <taxon>Sordariomycetidae</taxon>
        <taxon>Diaporthales</taxon>
        <taxon>Diaporthaceae</taxon>
        <taxon>Diaporthe</taxon>
        <taxon>Diaporthe eres species complex</taxon>
    </lineage>
</organism>
<dbReference type="EMBL" id="JAKNSF020000113">
    <property type="protein sequence ID" value="KAK7714738.1"/>
    <property type="molecule type" value="Genomic_DNA"/>
</dbReference>
<sequence length="998" mass="110300">MARYMGGPRGRRARHSYPPLFVSPISSHHETGESDEDQTNTDLQQTKDEIPDSDDLGSSSQDDQDDVLQHGQVDLDSQNEDDEEIVEGEDGNDIAYHDNYDSDSIISSVSYAPVYPVHKSDGIAEDALGEKKPTPKRQRSLSIPIHYKSRFTTGMPIFEPQPLPIAYGWMVKGTAEHIEDLHLSGIPFCNREVHSKMKIEVLGEYTWIEVTPSQQESYERFPAIYVPGNARTWRGLKIDTSLDQDDIRSITSQTIRDDNLNRQPRYPYEPTFRALESAQKATSFKEIDIVTDAETLTQLLSFIMGTSSARRVKESFRLELTTVRNTLVVCPSHKPGSSQAGPPPKKVRHDPKVSVPDWAAGVLGNIGTRAARLPYSGSHYRLVRYRFGNVVLAVRVKVDFVYEHRKDSRRAGADPLRDVQPDFMPREEGDVAQVWRTTVKGQGLGTRPAGAGVASVRYVWQDPKARMRALLPQLWFSRSPFVIDCQVSYPDLLVKEVALVNSRQWYPSYERGYQNSLRRLAGLLKHLQERTREMGGNIVLIADPVQVCFVLLKPVINKPALPEELVLKFWGPDTEKEERERQAEMARDSTPEQDQSDLTDLSDTPSLPPGSDMANVRCSPPDKSQANPEGTSSGLAGGTPTRAERQLAEGIDPVQMVRDWNESIDNPVQQSVESDGAGDERENEDDAQYDADASLDGYRSSSPQDSVMVGESAHEPACDMVGESPPETGVKGADAVLNSLVLQMNTTGTTQEGDDRMTAVARSGGTEVLQGQHSLLMADRHLTEGMHTSDDDGEWPPRPRTELHCRITNAVPETGQGAATSHGAEARGQDYQSSRPTSPFDPNPPTPRGPSDYDIDQDGNIARRYQGNRETMMADSSDEDAAPPPPPRRVALPPPWLRGFTASGRPALSEPNSAWRRRFRPESSPDEDSQATESQGGEDDTVDATSNGAASQENGQEDGQEGQDSQDSQESRHGGTSDDRAATNGASSYRPRRTGWCS</sequence>
<evidence type="ECO:0000313" key="3">
    <source>
        <dbReference type="Proteomes" id="UP001430848"/>
    </source>
</evidence>
<dbReference type="PANTHER" id="PTHR35179:SF1">
    <property type="entry name" value="INTEGRAL MEMBRANE PROTEIN"/>
    <property type="match status" value="1"/>
</dbReference>
<feature type="compositionally biased region" description="Pro residues" evidence="1">
    <location>
        <begin position="839"/>
        <end position="848"/>
    </location>
</feature>
<evidence type="ECO:0000256" key="1">
    <source>
        <dbReference type="SAM" id="MobiDB-lite"/>
    </source>
</evidence>
<dbReference type="Proteomes" id="UP001430848">
    <property type="component" value="Unassembled WGS sequence"/>
</dbReference>
<comment type="caution">
    <text evidence="2">The sequence shown here is derived from an EMBL/GenBank/DDBJ whole genome shotgun (WGS) entry which is preliminary data.</text>
</comment>
<feature type="compositionally biased region" description="Pro residues" evidence="1">
    <location>
        <begin position="882"/>
        <end position="896"/>
    </location>
</feature>
<feature type="compositionally biased region" description="Polar residues" evidence="1">
    <location>
        <begin position="622"/>
        <end position="634"/>
    </location>
</feature>
<reference evidence="2 3" key="1">
    <citation type="submission" date="2024-02" db="EMBL/GenBank/DDBJ databases">
        <title>De novo assembly and annotation of 12 fungi associated with fruit tree decline syndrome in Ontario, Canada.</title>
        <authorList>
            <person name="Sulman M."/>
            <person name="Ellouze W."/>
            <person name="Ilyukhin E."/>
        </authorList>
    </citation>
    <scope>NUCLEOTIDE SEQUENCE [LARGE SCALE GENOMIC DNA]</scope>
    <source>
        <strain evidence="2 3">M169</strain>
    </source>
</reference>
<feature type="region of interest" description="Disordered" evidence="1">
    <location>
        <begin position="663"/>
        <end position="709"/>
    </location>
</feature>
<feature type="compositionally biased region" description="Polar residues" evidence="1">
    <location>
        <begin position="592"/>
        <end position="605"/>
    </location>
</feature>
<evidence type="ECO:0008006" key="4">
    <source>
        <dbReference type="Google" id="ProtNLM"/>
    </source>
</evidence>
<proteinExistence type="predicted"/>
<evidence type="ECO:0000313" key="2">
    <source>
        <dbReference type="EMBL" id="KAK7714738.1"/>
    </source>
</evidence>
<name>A0ABR1NTM7_DIAER</name>
<feature type="compositionally biased region" description="Acidic residues" evidence="1">
    <location>
        <begin position="77"/>
        <end position="92"/>
    </location>
</feature>
<keyword evidence="3" id="KW-1185">Reference proteome</keyword>
<protein>
    <recommendedName>
        <fullName evidence="4">Arrestin C-terminal-like domain-containing protein</fullName>
    </recommendedName>
</protein>
<feature type="region of interest" description="Disordered" evidence="1">
    <location>
        <begin position="813"/>
        <end position="998"/>
    </location>
</feature>
<feature type="compositionally biased region" description="Basic and acidic residues" evidence="1">
    <location>
        <begin position="576"/>
        <end position="590"/>
    </location>
</feature>
<feature type="compositionally biased region" description="Acidic residues" evidence="1">
    <location>
        <begin position="924"/>
        <end position="942"/>
    </location>
</feature>
<dbReference type="PANTHER" id="PTHR35179">
    <property type="entry name" value="PROTEIN CBG02620"/>
    <property type="match status" value="1"/>
</dbReference>
<feature type="compositionally biased region" description="Basic and acidic residues" evidence="1">
    <location>
        <begin position="969"/>
        <end position="981"/>
    </location>
</feature>
<accession>A0ABR1NTM7</accession>
<feature type="region of interest" description="Disordered" evidence="1">
    <location>
        <begin position="331"/>
        <end position="352"/>
    </location>
</feature>
<feature type="compositionally biased region" description="Polar residues" evidence="1">
    <location>
        <begin position="663"/>
        <end position="673"/>
    </location>
</feature>
<feature type="region of interest" description="Disordered" evidence="1">
    <location>
        <begin position="576"/>
        <end position="640"/>
    </location>
</feature>
<feature type="region of interest" description="Disordered" evidence="1">
    <location>
        <begin position="1"/>
        <end position="99"/>
    </location>
</feature>
<gene>
    <name evidence="2" type="ORF">SLS63_011629</name>
</gene>